<dbReference type="Gene3D" id="2.30.30.990">
    <property type="entry name" value="Malonyl-[acyl-carrier protein] O-methyltransferase, zinc-finger motif"/>
    <property type="match status" value="1"/>
</dbReference>
<reference evidence="2" key="1">
    <citation type="journal article" date="2019" name="Int. J. Syst. Evol. Microbiol.">
        <title>The Global Catalogue of Microorganisms (GCM) 10K type strain sequencing project: providing services to taxonomists for standard genome sequencing and annotation.</title>
        <authorList>
            <consortium name="The Broad Institute Genomics Platform"/>
            <consortium name="The Broad Institute Genome Sequencing Center for Infectious Disease"/>
            <person name="Wu L."/>
            <person name="Ma J."/>
        </authorList>
    </citation>
    <scope>NUCLEOTIDE SEQUENCE [LARGE SCALE GENOMIC DNA]</scope>
    <source>
        <strain evidence="2">JCM 10664</strain>
    </source>
</reference>
<dbReference type="Pfam" id="PF16827">
    <property type="entry name" value="zf-HC3"/>
    <property type="match status" value="1"/>
</dbReference>
<name>A0ABP3N4C2_9PSEU</name>
<comment type="caution">
    <text evidence="1">The sequence shown here is derived from an EMBL/GenBank/DDBJ whole genome shotgun (WGS) entry which is preliminary data.</text>
</comment>
<sequence length="95" mass="10026">MVTGAYWEDTMPYRPHPFSWVPAVGQRHASTDAKPAGGYPTGMTVQTLCGHQLIADNTETAWLWETCPECNAAARVLAGLPPVLGDAVAKTGGAS</sequence>
<dbReference type="Proteomes" id="UP001500220">
    <property type="component" value="Unassembled WGS sequence"/>
</dbReference>
<gene>
    <name evidence="1" type="ORF">GCM10009545_39430</name>
</gene>
<evidence type="ECO:0000313" key="1">
    <source>
        <dbReference type="EMBL" id="GAA0532999.1"/>
    </source>
</evidence>
<keyword evidence="2" id="KW-1185">Reference proteome</keyword>
<dbReference type="InterPro" id="IPR031795">
    <property type="entry name" value="Zf-HC3"/>
</dbReference>
<protein>
    <recommendedName>
        <fullName evidence="3">Zinc-finger</fullName>
    </recommendedName>
</protein>
<dbReference type="EMBL" id="BAAAHC010000015">
    <property type="protein sequence ID" value="GAA0532999.1"/>
    <property type="molecule type" value="Genomic_DNA"/>
</dbReference>
<organism evidence="1 2">
    <name type="scientific">Saccharopolyspora thermophila</name>
    <dbReference type="NCBI Taxonomy" id="89367"/>
    <lineage>
        <taxon>Bacteria</taxon>
        <taxon>Bacillati</taxon>
        <taxon>Actinomycetota</taxon>
        <taxon>Actinomycetes</taxon>
        <taxon>Pseudonocardiales</taxon>
        <taxon>Pseudonocardiaceae</taxon>
        <taxon>Saccharopolyspora</taxon>
    </lineage>
</organism>
<evidence type="ECO:0008006" key="3">
    <source>
        <dbReference type="Google" id="ProtNLM"/>
    </source>
</evidence>
<evidence type="ECO:0000313" key="2">
    <source>
        <dbReference type="Proteomes" id="UP001500220"/>
    </source>
</evidence>
<accession>A0ABP3N4C2</accession>
<proteinExistence type="predicted"/>